<protein>
    <submittedName>
        <fullName evidence="2">Uncharacterized protein</fullName>
    </submittedName>
</protein>
<feature type="region of interest" description="Disordered" evidence="1">
    <location>
        <begin position="357"/>
        <end position="376"/>
    </location>
</feature>
<feature type="compositionally biased region" description="Polar residues" evidence="1">
    <location>
        <begin position="164"/>
        <end position="186"/>
    </location>
</feature>
<feature type="compositionally biased region" description="Polar residues" evidence="1">
    <location>
        <begin position="107"/>
        <end position="145"/>
    </location>
</feature>
<evidence type="ECO:0000313" key="2">
    <source>
        <dbReference type="EMBL" id="EPB73078.1"/>
    </source>
</evidence>
<feature type="region of interest" description="Disordered" evidence="1">
    <location>
        <begin position="26"/>
        <end position="46"/>
    </location>
</feature>
<accession>A0A0D6LPD4</accession>
<evidence type="ECO:0000256" key="1">
    <source>
        <dbReference type="SAM" id="MobiDB-lite"/>
    </source>
</evidence>
<feature type="compositionally biased region" description="Low complexity" evidence="1">
    <location>
        <begin position="146"/>
        <end position="163"/>
    </location>
</feature>
<gene>
    <name evidence="2" type="ORF">ANCCEY_07821</name>
</gene>
<feature type="compositionally biased region" description="Low complexity" evidence="1">
    <location>
        <begin position="90"/>
        <end position="103"/>
    </location>
</feature>
<feature type="region of interest" description="Disordered" evidence="1">
    <location>
        <begin position="428"/>
        <end position="456"/>
    </location>
</feature>
<dbReference type="AlphaFoldDB" id="A0A0D6LPD4"/>
<reference evidence="2 3" key="1">
    <citation type="submission" date="2013-05" db="EMBL/GenBank/DDBJ databases">
        <title>Draft genome of the parasitic nematode Anyclostoma ceylanicum.</title>
        <authorList>
            <person name="Mitreva M."/>
        </authorList>
    </citation>
    <scope>NUCLEOTIDE SEQUENCE [LARGE SCALE GENOMIC DNA]</scope>
</reference>
<sequence>MGTGSTYSSYLSRPALTGELYLSGYRGIPETQGSTDGEPNYMGALTKPSARKHTFGSYGSVDSGKGQSWLTKSVGVQGQQLNAEYSNYGSPSTDYSNSYSSGYPEYNTATYSSYSGQKNPYGTNYQGGSDQNYGVASQHSYGTTDYSGYGTQGSNGYSSGNSQWPSTTYGQQQYGYGNSNDGWQPAQSQQSSWQQTGNSGNSAGYRNLQVEQMFPMEGTTDYSNQMRGGGYDNSGYGYGTNEGSDYQQSAGMSGYSNTGQNNYGTTDQSHYGSQPSYQSSNYGTPTYSTATVGTGGRQFGYGNNDYSNQYSGSNDGYSYSGTKYSSYGTSQDYDRFTPQPQYVTSYVPTQTTSYGNNNYGAGNYDQSGGYQSSNYNPYTSSDYSSYSGAQNTNNGYRSDNSYGIGYSAYSKPQVEFAMNFGYGSQKNGRNIDVTPKLTNNLSPMLATDDGYKAKNA</sequence>
<keyword evidence="3" id="KW-1185">Reference proteome</keyword>
<dbReference type="EMBL" id="KE125007">
    <property type="protein sequence ID" value="EPB73078.1"/>
    <property type="molecule type" value="Genomic_DNA"/>
</dbReference>
<feature type="compositionally biased region" description="Polar residues" evidence="1">
    <location>
        <begin position="365"/>
        <end position="376"/>
    </location>
</feature>
<name>A0A0D6LPD4_9BILA</name>
<proteinExistence type="predicted"/>
<feature type="region of interest" description="Disordered" evidence="1">
    <location>
        <begin position="84"/>
        <end position="204"/>
    </location>
</feature>
<dbReference type="Proteomes" id="UP000054495">
    <property type="component" value="Unassembled WGS sequence"/>
</dbReference>
<feature type="compositionally biased region" description="Low complexity" evidence="1">
    <location>
        <begin position="187"/>
        <end position="202"/>
    </location>
</feature>
<evidence type="ECO:0000313" key="3">
    <source>
        <dbReference type="Proteomes" id="UP000054495"/>
    </source>
</evidence>
<organism evidence="2 3">
    <name type="scientific">Ancylostoma ceylanicum</name>
    <dbReference type="NCBI Taxonomy" id="53326"/>
    <lineage>
        <taxon>Eukaryota</taxon>
        <taxon>Metazoa</taxon>
        <taxon>Ecdysozoa</taxon>
        <taxon>Nematoda</taxon>
        <taxon>Chromadorea</taxon>
        <taxon>Rhabditida</taxon>
        <taxon>Rhabditina</taxon>
        <taxon>Rhabditomorpha</taxon>
        <taxon>Strongyloidea</taxon>
        <taxon>Ancylostomatidae</taxon>
        <taxon>Ancylostomatinae</taxon>
        <taxon>Ancylostoma</taxon>
    </lineage>
</organism>
<feature type="region of interest" description="Disordered" evidence="1">
    <location>
        <begin position="249"/>
        <end position="280"/>
    </location>
</feature>